<comment type="function">
    <text evidence="11">Regulatory subunit of the SLX1-SLX4 structure-specific endonuclease that resolves DNA secondary structures generated during DNA repair and recombination. Has endonuclease activity towards branched DNA substrates, introducing single-strand cuts in duplex DNA close to junctions with ss-DNA.</text>
</comment>
<evidence type="ECO:0000256" key="9">
    <source>
        <dbReference type="ARBA" id="ARBA00023242"/>
    </source>
</evidence>
<evidence type="ECO:0000313" key="15">
    <source>
        <dbReference type="Proteomes" id="UP000243015"/>
    </source>
</evidence>
<dbReference type="EMBL" id="LHPM01000014">
    <property type="protein sequence ID" value="OAL65187.1"/>
    <property type="molecule type" value="Genomic_DNA"/>
</dbReference>
<evidence type="ECO:0000256" key="10">
    <source>
        <dbReference type="ARBA" id="ARBA00025043"/>
    </source>
</evidence>
<evidence type="ECO:0000256" key="5">
    <source>
        <dbReference type="ARBA" id="ARBA00022694"/>
    </source>
</evidence>
<accession>A0A178F185</accession>
<dbReference type="InterPro" id="IPR027784">
    <property type="entry name" value="Slx4_ascomycetes"/>
</dbReference>
<feature type="region of interest" description="Disordered" evidence="13">
    <location>
        <begin position="791"/>
        <end position="874"/>
    </location>
</feature>
<dbReference type="PANTHER" id="PTHR15840">
    <property type="entry name" value="CGI-121 FAMILY MEMBER"/>
    <property type="match status" value="1"/>
</dbReference>
<dbReference type="GO" id="GO:0033557">
    <property type="term" value="C:Slx1-Slx4 complex"/>
    <property type="evidence" value="ECO:0007669"/>
    <property type="project" value="UniProtKB-UniRule"/>
</dbReference>
<dbReference type="InterPro" id="IPR013926">
    <property type="entry name" value="CGI121/TPRKB"/>
</dbReference>
<dbReference type="AlphaFoldDB" id="A0A178F185"/>
<dbReference type="VEuPathDB" id="FungiDB:TERG_06803"/>
<keyword evidence="5" id="KW-0819">tRNA processing</keyword>
<feature type="region of interest" description="Disordered" evidence="13">
    <location>
        <begin position="563"/>
        <end position="595"/>
    </location>
</feature>
<feature type="compositionally biased region" description="Polar residues" evidence="13">
    <location>
        <begin position="270"/>
        <end position="283"/>
    </location>
</feature>
<feature type="region of interest" description="Disordered" evidence="13">
    <location>
        <begin position="743"/>
        <end position="769"/>
    </location>
</feature>
<feature type="region of interest" description="Disordered" evidence="13">
    <location>
        <begin position="432"/>
        <end position="471"/>
    </location>
</feature>
<evidence type="ECO:0000256" key="12">
    <source>
        <dbReference type="RuleBase" id="RU004398"/>
    </source>
</evidence>
<comment type="similarity">
    <text evidence="2 12">Belongs to the CGI121/TPRKB family.</text>
</comment>
<dbReference type="GO" id="GO:0000408">
    <property type="term" value="C:EKC/KEOPS complex"/>
    <property type="evidence" value="ECO:0007669"/>
    <property type="project" value="TreeGrafter"/>
</dbReference>
<feature type="compositionally biased region" description="Basic and acidic residues" evidence="13">
    <location>
        <begin position="743"/>
        <end position="753"/>
    </location>
</feature>
<comment type="similarity">
    <text evidence="3 11">Belongs to the SLX4 family.</text>
</comment>
<feature type="compositionally biased region" description="Basic residues" evidence="13">
    <location>
        <begin position="460"/>
        <end position="469"/>
    </location>
</feature>
<feature type="compositionally biased region" description="Polar residues" evidence="13">
    <location>
        <begin position="805"/>
        <end position="816"/>
    </location>
</feature>
<sequence length="1028" mass="113039">MSLLKSLQIAHLPPSLVVHVALYRDVKNSSFLREQLISANSAYEYAFIDASMIADAFRRFGIADSTTDLLVVKVSTSPEITHETVSKHLGEAVEGTQVTFDDTTLSQITDMSKIQKVYKLSNLAIHKPSKKPMDPAQGHGVEGVEEASRRRMETSMIVRSFDTINVALAPQVRPASVTAILPTSPDETQIEFPSKQTSSRTCGLKSDPESHGGVNTQLQSNRSARHTRTILGGKANAENLPVPKTKRRKLGDRRDKIVENMEDSADCSRPHSQLVQNGFTAQKTRSRDPRKQPLKNQNSEETTHSRLKGKVIKPSTNSKISTSKKCSMHPADLQQRVAGSSGSEFCGLRLEEATMRRDFWTPIKDTTLAHIDLTGSPVFTRTGETQDKGKDFRSLMSGFNFSREASREVGSDGQYPAEGPTTKQLLELIPQSLPSGKHSGDEAHDAATSSASEGKGWCKPARKPKRPAKSKISTITSLTIGRYESPFTSEGGDYILSADKDVASIQPAGKPSSKRKGTNARSGTKISRDEYQAQARPPIMEALQTIENLALVFGTSSQLERDSSPSVYGLESGLEHGQGQCESARIRSREPSPGLMVSRFSKSKNLWAASSRDLDGCLLNVERVDLVGPAALAHKPRGEQQTTSANRFPEGEIHAGIPPPIEHESFEKIESSLNAIVNIDTPNTIQHPHEISTTHSNGNGVESMPDFNRLSTEDLAVKLASFGFRPIKRREKMIELLEKCWESKRKTSGRPEIEPACPDEPQGTAQGEPLNITATPIEASSIPSINPLIRTIKPKDATPDGIADSSRTNEATSHNLKLSPKAEGNTPRFKGSERDTQPATIEIDDATNEDLPESSKQLSNPENSHIPSRVPSCDRLNGLVPRPGKFSIRTKGVSTKANEPADLPNIFIQITNAVKAQPRIRSIKGVKQPTWHEKIVMYDPIWLDDFTLWLNVEGFKRIHEDREVHASLILFQSFVSWDIPENGISIYMVFSWYGESSLALWTLMPGEKGKEQQVLEAKVVPHPLGTSL</sequence>
<gene>
    <name evidence="11" type="primary">SLX4</name>
    <name evidence="14" type="ORF">A7C99_3671</name>
</gene>
<feature type="compositionally biased region" description="Acidic residues" evidence="13">
    <location>
        <begin position="842"/>
        <end position="852"/>
    </location>
</feature>
<evidence type="ECO:0000256" key="6">
    <source>
        <dbReference type="ARBA" id="ARBA00022763"/>
    </source>
</evidence>
<dbReference type="Proteomes" id="UP000243015">
    <property type="component" value="Unassembled WGS sequence"/>
</dbReference>
<keyword evidence="4 11" id="KW-0597">Phosphoprotein</keyword>
<feature type="region of interest" description="Disordered" evidence="13">
    <location>
        <begin position="184"/>
        <end position="328"/>
    </location>
</feature>
<comment type="PTM">
    <text evidence="11">Phosphorylated in response to DNA damage.</text>
</comment>
<evidence type="ECO:0000313" key="14">
    <source>
        <dbReference type="EMBL" id="OAL65187.1"/>
    </source>
</evidence>
<feature type="compositionally biased region" description="Polar residues" evidence="13">
    <location>
        <begin position="213"/>
        <end position="222"/>
    </location>
</feature>
<feature type="compositionally biased region" description="Polar residues" evidence="13">
    <location>
        <begin position="854"/>
        <end position="866"/>
    </location>
</feature>
<evidence type="ECO:0000256" key="8">
    <source>
        <dbReference type="ARBA" id="ARBA00023204"/>
    </source>
</evidence>
<keyword evidence="6 11" id="KW-0227">DNA damage</keyword>
<evidence type="ECO:0000256" key="3">
    <source>
        <dbReference type="ARBA" id="ARBA00006661"/>
    </source>
</evidence>
<evidence type="ECO:0000256" key="1">
    <source>
        <dbReference type="ARBA" id="ARBA00004123"/>
    </source>
</evidence>
<dbReference type="GO" id="GO:0006310">
    <property type="term" value="P:DNA recombination"/>
    <property type="evidence" value="ECO:0007669"/>
    <property type="project" value="UniProtKB-UniRule"/>
</dbReference>
<feature type="region of interest" description="Disordered" evidence="13">
    <location>
        <begin position="128"/>
        <end position="148"/>
    </location>
</feature>
<feature type="region of interest" description="Disordered" evidence="13">
    <location>
        <begin position="505"/>
        <end position="529"/>
    </location>
</feature>
<comment type="subunit">
    <text evidence="11">Forms a heterodimer with SLX1.</text>
</comment>
<dbReference type="GO" id="GO:0002949">
    <property type="term" value="P:tRNA threonylcarbamoyladenosine modification"/>
    <property type="evidence" value="ECO:0007669"/>
    <property type="project" value="TreeGrafter"/>
</dbReference>
<protein>
    <recommendedName>
        <fullName evidence="11">Structure-specific endonuclease subunit SLX4</fullName>
    </recommendedName>
</protein>
<dbReference type="Pfam" id="PF08617">
    <property type="entry name" value="CGI-121"/>
    <property type="match status" value="1"/>
</dbReference>
<name>A0A178F185_TRIRU</name>
<reference evidence="14 15" key="1">
    <citation type="submission" date="2016-05" db="EMBL/GenBank/DDBJ databases">
        <title>Genome sequencing of Trichophyton rubrum CMCC(F)T1i isolated from hair.</title>
        <authorList>
            <person name="Zhan P."/>
            <person name="Tao Y."/>
            <person name="Liu W."/>
        </authorList>
    </citation>
    <scope>NUCLEOTIDE SEQUENCE [LARGE SCALE GENOMIC DNA]</scope>
    <source>
        <strain evidence="15">CMCC(F)T1i</strain>
    </source>
</reference>
<keyword evidence="9 11" id="KW-0539">Nucleus</keyword>
<dbReference type="Gene3D" id="3.30.2380.10">
    <property type="entry name" value="CGI121/TPRKB"/>
    <property type="match status" value="2"/>
</dbReference>
<comment type="function">
    <text evidence="10">Component of the EKC/KEOPS complex that is required for the formation of a threonylcarbamoyl group on adenosine at position 37 (t(6)A37) in tRNAs that read codons beginning with adenine. The complex is probably involved in the transfer of the threonylcarbamoyl moiety of threonylcarbamoyl-AMP (TC-AMP) to the N6 group of A37. CGI121 acts as an allosteric effector that regulates the t(6)A activity of the complex. The EKC/KEOPS complex also promotes both telomere uncapping and telomere elongation. The complex is required for efficient recruitment of transcriptional coactivators. CGI121 is not required for tRNA modification.</text>
</comment>
<dbReference type="GO" id="GO:0005829">
    <property type="term" value="C:cytosol"/>
    <property type="evidence" value="ECO:0007669"/>
    <property type="project" value="TreeGrafter"/>
</dbReference>
<dbReference type="Pfam" id="PF09494">
    <property type="entry name" value="Slx4"/>
    <property type="match status" value="1"/>
</dbReference>
<keyword evidence="7 11" id="KW-0233">DNA recombination</keyword>
<evidence type="ECO:0000256" key="7">
    <source>
        <dbReference type="ARBA" id="ARBA00023172"/>
    </source>
</evidence>
<evidence type="ECO:0000256" key="4">
    <source>
        <dbReference type="ARBA" id="ARBA00022553"/>
    </source>
</evidence>
<dbReference type="InterPro" id="IPR036504">
    <property type="entry name" value="CGI121/TPRKB_sf"/>
</dbReference>
<dbReference type="SUPFAM" id="SSF143870">
    <property type="entry name" value="PF0523-like"/>
    <property type="match status" value="1"/>
</dbReference>
<dbReference type="HAMAP" id="MF_03110">
    <property type="entry name" value="Endonuc_su_Slx4"/>
    <property type="match status" value="1"/>
</dbReference>
<proteinExistence type="inferred from homology"/>
<evidence type="ECO:0000256" key="13">
    <source>
        <dbReference type="SAM" id="MobiDB-lite"/>
    </source>
</evidence>
<comment type="caution">
    <text evidence="14">The sequence shown here is derived from an EMBL/GenBank/DDBJ whole genome shotgun (WGS) entry which is preliminary data.</text>
</comment>
<dbReference type="InterPro" id="IPR018574">
    <property type="entry name" value="Structure-sp_endonuc_su_Slx4"/>
</dbReference>
<feature type="compositionally biased region" description="Polar residues" evidence="13">
    <location>
        <begin position="314"/>
        <end position="325"/>
    </location>
</feature>
<dbReference type="GO" id="GO:0006260">
    <property type="term" value="P:DNA replication"/>
    <property type="evidence" value="ECO:0007669"/>
    <property type="project" value="InterPro"/>
</dbReference>
<keyword evidence="8 11" id="KW-0234">DNA repair</keyword>
<evidence type="ECO:0000256" key="2">
    <source>
        <dbReference type="ARBA" id="ARBA00005546"/>
    </source>
</evidence>
<dbReference type="GO" id="GO:0017108">
    <property type="term" value="F:5'-flap endonuclease activity"/>
    <property type="evidence" value="ECO:0007669"/>
    <property type="project" value="InterPro"/>
</dbReference>
<evidence type="ECO:0000256" key="11">
    <source>
        <dbReference type="HAMAP-Rule" id="MF_03110"/>
    </source>
</evidence>
<comment type="subcellular location">
    <subcellularLocation>
        <location evidence="1 11">Nucleus</location>
    </subcellularLocation>
</comment>
<dbReference type="PANTHER" id="PTHR15840:SF10">
    <property type="entry name" value="EKC_KEOPS COMPLEX SUBUNIT TPRKB"/>
    <property type="match status" value="1"/>
</dbReference>
<dbReference type="GO" id="GO:0006281">
    <property type="term" value="P:DNA repair"/>
    <property type="evidence" value="ECO:0007669"/>
    <property type="project" value="UniProtKB-UniRule"/>
</dbReference>
<organism evidence="14 15">
    <name type="scientific">Trichophyton rubrum</name>
    <name type="common">Athlete's foot fungus</name>
    <name type="synonym">Epidermophyton rubrum</name>
    <dbReference type="NCBI Taxonomy" id="5551"/>
    <lineage>
        <taxon>Eukaryota</taxon>
        <taxon>Fungi</taxon>
        <taxon>Dikarya</taxon>
        <taxon>Ascomycota</taxon>
        <taxon>Pezizomycotina</taxon>
        <taxon>Eurotiomycetes</taxon>
        <taxon>Eurotiomycetidae</taxon>
        <taxon>Onygenales</taxon>
        <taxon>Arthrodermataceae</taxon>
        <taxon>Trichophyton</taxon>
    </lineage>
</organism>
<dbReference type="CDD" id="cd22999">
    <property type="entry name" value="SAP_SLX4"/>
    <property type="match status" value="1"/>
</dbReference>